<dbReference type="PROSITE" id="PS00091">
    <property type="entry name" value="THYMIDYLATE_SYNTHASE"/>
    <property type="match status" value="1"/>
</dbReference>
<dbReference type="GO" id="GO:0005739">
    <property type="term" value="C:mitochondrion"/>
    <property type="evidence" value="ECO:0007669"/>
    <property type="project" value="TreeGrafter"/>
</dbReference>
<evidence type="ECO:0000256" key="7">
    <source>
        <dbReference type="ARBA" id="ARBA00022679"/>
    </source>
</evidence>
<name>A0A1J9QL34_9PEZI</name>
<organism evidence="13 14">
    <name type="scientific">Diplodia corticola</name>
    <dbReference type="NCBI Taxonomy" id="236234"/>
    <lineage>
        <taxon>Eukaryota</taxon>
        <taxon>Fungi</taxon>
        <taxon>Dikarya</taxon>
        <taxon>Ascomycota</taxon>
        <taxon>Pezizomycotina</taxon>
        <taxon>Dothideomycetes</taxon>
        <taxon>Dothideomycetes incertae sedis</taxon>
        <taxon>Botryosphaeriales</taxon>
        <taxon>Botryosphaeriaceae</taxon>
        <taxon>Diplodia</taxon>
    </lineage>
</organism>
<gene>
    <name evidence="13" type="ORF">BKCO1_7700013</name>
</gene>
<dbReference type="InterPro" id="IPR036926">
    <property type="entry name" value="Thymidate_synth/dCMP_Mease_sf"/>
</dbReference>
<feature type="active site" evidence="10">
    <location>
        <position position="212"/>
    </location>
</feature>
<evidence type="ECO:0000256" key="11">
    <source>
        <dbReference type="SAM" id="MobiDB-lite"/>
    </source>
</evidence>
<dbReference type="Proteomes" id="UP000183809">
    <property type="component" value="Unassembled WGS sequence"/>
</dbReference>
<dbReference type="Pfam" id="PF00303">
    <property type="entry name" value="Thymidylat_synt"/>
    <property type="match status" value="1"/>
</dbReference>
<dbReference type="EC" id="2.1.1.45" evidence="4"/>
<dbReference type="OrthoDB" id="766at2759"/>
<dbReference type="InterPro" id="IPR020940">
    <property type="entry name" value="Thymidylate_synthase_AS"/>
</dbReference>
<evidence type="ECO:0000256" key="10">
    <source>
        <dbReference type="PROSITE-ProRule" id="PRU10016"/>
    </source>
</evidence>
<evidence type="ECO:0000256" key="2">
    <source>
        <dbReference type="ARBA" id="ARBA00009972"/>
    </source>
</evidence>
<dbReference type="GO" id="GO:0004799">
    <property type="term" value="F:thymidylate synthase activity"/>
    <property type="evidence" value="ECO:0007669"/>
    <property type="project" value="UniProtKB-EC"/>
</dbReference>
<evidence type="ECO:0000256" key="5">
    <source>
        <dbReference type="ARBA" id="ARBA00015931"/>
    </source>
</evidence>
<keyword evidence="7" id="KW-0808">Transferase</keyword>
<feature type="domain" description="Thymidylate synthase/dCMP hydroxymethylase" evidence="12">
    <location>
        <begin position="37"/>
        <end position="350"/>
    </location>
</feature>
<sequence length="350" mass="38741">MSPGAVETVIAPESPSAAHKTPAKPAAGSSVRHEEYQYLDLIRDILENGEHRPDRTGTGTYSIFAPPQLKFSLSRPSSSAEGEATPVIPLLTTKRVFLRAVVAELLWFVAGTTSSKPLTEAGIKIWDGNGSREFLDSVGLSHREEGDLGPVYGFQWRHFGAEYVDAKTDYTGQGVDQLADVIDKLKNKPYDRRIIMSAWNPADLKKMALPPCHMFAQFYVSFPRAKRGEKGEGQERQEKARGVLHCLLYQRSCDMGLGVPFNIASYALLTHMLAHVCDLTPGTLTHTMGDAHVYLDHVDALKVQLEREPRVFPELSIKREKGGSIDGWSASDFEVKGYDPHKTIAMKMSV</sequence>
<dbReference type="GO" id="GO:0032259">
    <property type="term" value="P:methylation"/>
    <property type="evidence" value="ECO:0007669"/>
    <property type="project" value="UniProtKB-KW"/>
</dbReference>
<dbReference type="GeneID" id="31019285"/>
<keyword evidence="8" id="KW-0545">Nucleotide biosynthesis</keyword>
<dbReference type="FunFam" id="3.30.572.10:FF:000005">
    <property type="entry name" value="Thymidylate synthase"/>
    <property type="match status" value="1"/>
</dbReference>
<dbReference type="AlphaFoldDB" id="A0A1J9QL34"/>
<proteinExistence type="inferred from homology"/>
<dbReference type="PRINTS" id="PR00108">
    <property type="entry name" value="THYMDSNTHASE"/>
</dbReference>
<evidence type="ECO:0000259" key="12">
    <source>
        <dbReference type="Pfam" id="PF00303"/>
    </source>
</evidence>
<dbReference type="NCBIfam" id="TIGR03284">
    <property type="entry name" value="thym_sym"/>
    <property type="match status" value="2"/>
</dbReference>
<evidence type="ECO:0000313" key="14">
    <source>
        <dbReference type="Proteomes" id="UP000183809"/>
    </source>
</evidence>
<dbReference type="PANTHER" id="PTHR11548:SF2">
    <property type="entry name" value="THYMIDYLATE SYNTHASE"/>
    <property type="match status" value="1"/>
</dbReference>
<comment type="similarity">
    <text evidence="2">Belongs to the thymidylate synthase family.</text>
</comment>
<dbReference type="GO" id="GO:0005829">
    <property type="term" value="C:cytosol"/>
    <property type="evidence" value="ECO:0007669"/>
    <property type="project" value="TreeGrafter"/>
</dbReference>
<comment type="catalytic activity">
    <reaction evidence="9">
        <text>dUMP + (6R)-5,10-methylene-5,6,7,8-tetrahydrofolate = 7,8-dihydrofolate + dTMP</text>
        <dbReference type="Rhea" id="RHEA:12104"/>
        <dbReference type="ChEBI" id="CHEBI:15636"/>
        <dbReference type="ChEBI" id="CHEBI:57451"/>
        <dbReference type="ChEBI" id="CHEBI:63528"/>
        <dbReference type="ChEBI" id="CHEBI:246422"/>
        <dbReference type="EC" id="2.1.1.45"/>
    </reaction>
</comment>
<comment type="pathway">
    <text evidence="1">Pyrimidine metabolism; dTTP biosynthesis.</text>
</comment>
<keyword evidence="14" id="KW-1185">Reference proteome</keyword>
<evidence type="ECO:0000256" key="3">
    <source>
        <dbReference type="ARBA" id="ARBA00011738"/>
    </source>
</evidence>
<evidence type="ECO:0000256" key="6">
    <source>
        <dbReference type="ARBA" id="ARBA00022603"/>
    </source>
</evidence>
<keyword evidence="6" id="KW-0489">Methyltransferase</keyword>
<dbReference type="InterPro" id="IPR023451">
    <property type="entry name" value="Thymidate_synth/dCMP_Mease_dom"/>
</dbReference>
<evidence type="ECO:0000256" key="4">
    <source>
        <dbReference type="ARBA" id="ARBA00011947"/>
    </source>
</evidence>
<dbReference type="SUPFAM" id="SSF55831">
    <property type="entry name" value="Thymidylate synthase/dCMP hydroxymethylase"/>
    <property type="match status" value="1"/>
</dbReference>
<dbReference type="RefSeq" id="XP_020125858.1">
    <property type="nucleotide sequence ID" value="XM_020279023.1"/>
</dbReference>
<accession>A0A1J9QL34</accession>
<dbReference type="CDD" id="cd00351">
    <property type="entry name" value="TS_Pyrimidine_HMase"/>
    <property type="match status" value="1"/>
</dbReference>
<dbReference type="EMBL" id="MNUE01000077">
    <property type="protein sequence ID" value="OJD29598.1"/>
    <property type="molecule type" value="Genomic_DNA"/>
</dbReference>
<dbReference type="PANTHER" id="PTHR11548">
    <property type="entry name" value="THYMIDYLATE SYNTHASE 1"/>
    <property type="match status" value="1"/>
</dbReference>
<evidence type="ECO:0000256" key="9">
    <source>
        <dbReference type="ARBA" id="ARBA00047344"/>
    </source>
</evidence>
<evidence type="ECO:0000313" key="13">
    <source>
        <dbReference type="EMBL" id="OJD29598.1"/>
    </source>
</evidence>
<dbReference type="InterPro" id="IPR045097">
    <property type="entry name" value="Thymidate_synth/dCMP_Mease"/>
</dbReference>
<feature type="region of interest" description="Disordered" evidence="11">
    <location>
        <begin position="1"/>
        <end position="31"/>
    </location>
</feature>
<dbReference type="UniPathway" id="UPA00575"/>
<dbReference type="GO" id="GO:0006231">
    <property type="term" value="P:dTMP biosynthetic process"/>
    <property type="evidence" value="ECO:0007669"/>
    <property type="project" value="InterPro"/>
</dbReference>
<protein>
    <recommendedName>
        <fullName evidence="5">Thymidylate synthase</fullName>
        <ecNumber evidence="4">2.1.1.45</ecNumber>
    </recommendedName>
</protein>
<dbReference type="STRING" id="236234.A0A1J9QL34"/>
<dbReference type="GO" id="GO:0006235">
    <property type="term" value="P:dTTP biosynthetic process"/>
    <property type="evidence" value="ECO:0007669"/>
    <property type="project" value="UniProtKB-UniPathway"/>
</dbReference>
<dbReference type="HAMAP" id="MF_00008">
    <property type="entry name" value="Thymidy_synth_bact"/>
    <property type="match status" value="1"/>
</dbReference>
<dbReference type="Gene3D" id="3.30.572.10">
    <property type="entry name" value="Thymidylate synthase/dCMP hydroxymethylase domain"/>
    <property type="match status" value="1"/>
</dbReference>
<comment type="subunit">
    <text evidence="3">Homodimer.</text>
</comment>
<dbReference type="InterPro" id="IPR000398">
    <property type="entry name" value="Thymidylate_synthase"/>
</dbReference>
<comment type="caution">
    <text evidence="13">The sequence shown here is derived from an EMBL/GenBank/DDBJ whole genome shotgun (WGS) entry which is preliminary data.</text>
</comment>
<evidence type="ECO:0000256" key="8">
    <source>
        <dbReference type="ARBA" id="ARBA00022727"/>
    </source>
</evidence>
<evidence type="ECO:0000256" key="1">
    <source>
        <dbReference type="ARBA" id="ARBA00004992"/>
    </source>
</evidence>
<reference evidence="13 14" key="1">
    <citation type="submission" date="2016-10" db="EMBL/GenBank/DDBJ databases">
        <title>Proteomics and genomics reveal pathogen-plant mechanisms compatible with a hemibiotrophic lifestyle of Diplodia corticola.</title>
        <authorList>
            <person name="Fernandes I."/>
            <person name="De Jonge R."/>
            <person name="Van De Peer Y."/>
            <person name="Devreese B."/>
            <person name="Alves A."/>
            <person name="Esteves A.C."/>
        </authorList>
    </citation>
    <scope>NUCLEOTIDE SEQUENCE [LARGE SCALE GENOMIC DNA]</scope>
    <source>
        <strain evidence="13 14">CBS 112549</strain>
    </source>
</reference>